<keyword evidence="3" id="KW-1185">Reference proteome</keyword>
<feature type="region of interest" description="Disordered" evidence="1">
    <location>
        <begin position="384"/>
        <end position="424"/>
    </location>
</feature>
<sequence length="424" mass="48730">MQVAEISRPRHGKYADPSESRRKITVYYTVPNGIVQHVQVCSNTFKNIFGLSARRLQTLQHLKKKGKLVYEDRRGKLPECNAHKKKYSDDERNLVRCHILSFPREVSHYSRKKSRKEYLSPDLNRSGLYTAFKKQYPLSNVTRAYYVSVLKEDFPKLKFARPRTDTCNKCGKLNASVSISVSPEEKRIAETQLQLRILKSDEAQDIMREDTIRSQMPGGNVTVFAMDLQQVLFVPILTHSRMFYSRQLSCYNLCIHDSTNNESYMNMWHEGITGLGGNEVASCLFKIMTTKVTTRRVILWTDNCADQNKSRMNLIVLIYFVAKNVLDEITIIFFSIADGYISTAKLGISKFSQIRASRSNRNEISHKEDFSDLVPFSTHKVFKKNKNHSSPTQIPTFAHKEGHKCGEEERPAQPLRLLEGAKTS</sequence>
<protein>
    <submittedName>
        <fullName evidence="2">Uncharacterized protein</fullName>
    </submittedName>
</protein>
<reference evidence="2 3" key="1">
    <citation type="journal article" date="2019" name="Sci. Rep.">
        <title>Orb-weaving spider Araneus ventricosus genome elucidates the spidroin gene catalogue.</title>
        <authorList>
            <person name="Kono N."/>
            <person name="Nakamura H."/>
            <person name="Ohtoshi R."/>
            <person name="Moran D.A.P."/>
            <person name="Shinohara A."/>
            <person name="Yoshida Y."/>
            <person name="Fujiwara M."/>
            <person name="Mori M."/>
            <person name="Tomita M."/>
            <person name="Arakawa K."/>
        </authorList>
    </citation>
    <scope>NUCLEOTIDE SEQUENCE [LARGE SCALE GENOMIC DNA]</scope>
</reference>
<dbReference type="Proteomes" id="UP000499080">
    <property type="component" value="Unassembled WGS sequence"/>
</dbReference>
<name>A0A4Y2FUW8_ARAVE</name>
<dbReference type="EMBL" id="BGPR01001057">
    <property type="protein sequence ID" value="GBM44178.1"/>
    <property type="molecule type" value="Genomic_DNA"/>
</dbReference>
<gene>
    <name evidence="2" type="ORF">AVEN_257119_1</name>
</gene>
<dbReference type="PANTHER" id="PTHR10773">
    <property type="entry name" value="DNA-DIRECTED RNA POLYMERASES I, II, AND III SUBUNIT RPABC2"/>
    <property type="match status" value="1"/>
</dbReference>
<dbReference type="AlphaFoldDB" id="A0A4Y2FUW8"/>
<proteinExistence type="predicted"/>
<accession>A0A4Y2FUW8</accession>
<feature type="compositionally biased region" description="Basic and acidic residues" evidence="1">
    <location>
        <begin position="398"/>
        <end position="411"/>
    </location>
</feature>
<comment type="caution">
    <text evidence="2">The sequence shown here is derived from an EMBL/GenBank/DDBJ whole genome shotgun (WGS) entry which is preliminary data.</text>
</comment>
<evidence type="ECO:0000313" key="2">
    <source>
        <dbReference type="EMBL" id="GBM44178.1"/>
    </source>
</evidence>
<dbReference type="PANTHER" id="PTHR10773:SF19">
    <property type="match status" value="1"/>
</dbReference>
<evidence type="ECO:0000313" key="3">
    <source>
        <dbReference type="Proteomes" id="UP000499080"/>
    </source>
</evidence>
<evidence type="ECO:0000256" key="1">
    <source>
        <dbReference type="SAM" id="MobiDB-lite"/>
    </source>
</evidence>
<dbReference type="OrthoDB" id="6776127at2759"/>
<organism evidence="2 3">
    <name type="scientific">Araneus ventricosus</name>
    <name type="common">Orbweaver spider</name>
    <name type="synonym">Epeira ventricosa</name>
    <dbReference type="NCBI Taxonomy" id="182803"/>
    <lineage>
        <taxon>Eukaryota</taxon>
        <taxon>Metazoa</taxon>
        <taxon>Ecdysozoa</taxon>
        <taxon>Arthropoda</taxon>
        <taxon>Chelicerata</taxon>
        <taxon>Arachnida</taxon>
        <taxon>Araneae</taxon>
        <taxon>Araneomorphae</taxon>
        <taxon>Entelegynae</taxon>
        <taxon>Araneoidea</taxon>
        <taxon>Araneidae</taxon>
        <taxon>Araneus</taxon>
    </lineage>
</organism>